<comment type="caution">
    <text evidence="7">The sequence shown here is derived from an EMBL/GenBank/DDBJ whole genome shotgun (WGS) entry which is preliminary data.</text>
</comment>
<evidence type="ECO:0000313" key="8">
    <source>
        <dbReference type="Proteomes" id="UP000225706"/>
    </source>
</evidence>
<dbReference type="InterPro" id="IPR026572">
    <property type="entry name" value="TMEM267"/>
</dbReference>
<evidence type="ECO:0000256" key="3">
    <source>
        <dbReference type="ARBA" id="ARBA00022692"/>
    </source>
</evidence>
<dbReference type="GO" id="GO:0016020">
    <property type="term" value="C:membrane"/>
    <property type="evidence" value="ECO:0007669"/>
    <property type="project" value="UniProtKB-SubCell"/>
</dbReference>
<feature type="transmembrane region" description="Helical" evidence="6">
    <location>
        <begin position="45"/>
        <end position="66"/>
    </location>
</feature>
<evidence type="ECO:0000256" key="1">
    <source>
        <dbReference type="ARBA" id="ARBA00004141"/>
    </source>
</evidence>
<dbReference type="EMBL" id="LSMT01000677">
    <property type="protein sequence ID" value="PFX15169.1"/>
    <property type="molecule type" value="Genomic_DNA"/>
</dbReference>
<keyword evidence="8" id="KW-1185">Reference proteome</keyword>
<accession>A0A2B4RED4</accession>
<gene>
    <name evidence="7" type="ORF">AWC38_SpisGene20621</name>
</gene>
<keyword evidence="3 6" id="KW-0812">Transmembrane</keyword>
<evidence type="ECO:0000256" key="6">
    <source>
        <dbReference type="SAM" id="Phobius"/>
    </source>
</evidence>
<dbReference type="Pfam" id="PF04307">
    <property type="entry name" value="YdjM"/>
    <property type="match status" value="1"/>
</dbReference>
<feature type="transmembrane region" description="Helical" evidence="6">
    <location>
        <begin position="12"/>
        <end position="33"/>
    </location>
</feature>
<dbReference type="PANTHER" id="PTHR13628:SF1">
    <property type="entry name" value="TRANSMEMBRANE PROTEIN 267"/>
    <property type="match status" value="1"/>
</dbReference>
<sequence>MFLSVQGEYATYIGALVDNAAHGIIAFFSWCIVCEIHVRRDLIDGVLCGVIACAVDIDHFIAAKSFKLQDALQLNHRPFLHTMTVVFIVVPILQVWLAQNNYFLRSLPYVFAVAVISHHLRDGNRRGLWFWPLGSTPPVPYWIYICCTVALPFIVKETKANIDKLTVIPIAKQNAVLLDV</sequence>
<evidence type="ECO:0000256" key="4">
    <source>
        <dbReference type="ARBA" id="ARBA00022989"/>
    </source>
</evidence>
<dbReference type="PANTHER" id="PTHR13628">
    <property type="entry name" value="TRANSMEMBRANE PROTEIN 267"/>
    <property type="match status" value="1"/>
</dbReference>
<dbReference type="AlphaFoldDB" id="A0A2B4RED4"/>
<feature type="transmembrane region" description="Helical" evidence="6">
    <location>
        <begin position="78"/>
        <end position="97"/>
    </location>
</feature>
<organism evidence="7 8">
    <name type="scientific">Stylophora pistillata</name>
    <name type="common">Smooth cauliflower coral</name>
    <dbReference type="NCBI Taxonomy" id="50429"/>
    <lineage>
        <taxon>Eukaryota</taxon>
        <taxon>Metazoa</taxon>
        <taxon>Cnidaria</taxon>
        <taxon>Anthozoa</taxon>
        <taxon>Hexacorallia</taxon>
        <taxon>Scleractinia</taxon>
        <taxon>Astrocoeniina</taxon>
        <taxon>Pocilloporidae</taxon>
        <taxon>Stylophora</taxon>
    </lineage>
</organism>
<keyword evidence="5 6" id="KW-0472">Membrane</keyword>
<proteinExistence type="predicted"/>
<evidence type="ECO:0000256" key="5">
    <source>
        <dbReference type="ARBA" id="ARBA00023136"/>
    </source>
</evidence>
<comment type="subcellular location">
    <subcellularLocation>
        <location evidence="1">Membrane</location>
        <topology evidence="1">Multi-pass membrane protein</topology>
    </subcellularLocation>
</comment>
<evidence type="ECO:0000256" key="2">
    <source>
        <dbReference type="ARBA" id="ARBA00013977"/>
    </source>
</evidence>
<keyword evidence="4 6" id="KW-1133">Transmembrane helix</keyword>
<protein>
    <recommendedName>
        <fullName evidence="2">Transmembrane protein 267</fullName>
    </recommendedName>
</protein>
<reference evidence="8" key="1">
    <citation type="journal article" date="2017" name="bioRxiv">
        <title>Comparative analysis of the genomes of Stylophora pistillata and Acropora digitifera provides evidence for extensive differences between species of corals.</title>
        <authorList>
            <person name="Voolstra C.R."/>
            <person name="Li Y."/>
            <person name="Liew Y.J."/>
            <person name="Baumgarten S."/>
            <person name="Zoccola D."/>
            <person name="Flot J.-F."/>
            <person name="Tambutte S."/>
            <person name="Allemand D."/>
            <person name="Aranda M."/>
        </authorList>
    </citation>
    <scope>NUCLEOTIDE SEQUENCE [LARGE SCALE GENOMIC DNA]</scope>
</reference>
<name>A0A2B4RED4_STYPI</name>
<evidence type="ECO:0000313" key="7">
    <source>
        <dbReference type="EMBL" id="PFX15169.1"/>
    </source>
</evidence>
<feature type="transmembrane region" description="Helical" evidence="6">
    <location>
        <begin position="139"/>
        <end position="155"/>
    </location>
</feature>
<dbReference type="Proteomes" id="UP000225706">
    <property type="component" value="Unassembled WGS sequence"/>
</dbReference>
<dbReference type="OrthoDB" id="10014558at2759"/>
<dbReference type="InterPro" id="IPR007404">
    <property type="entry name" value="YdjM-like"/>
</dbReference>
<feature type="transmembrane region" description="Helical" evidence="6">
    <location>
        <begin position="102"/>
        <end position="119"/>
    </location>
</feature>